<evidence type="ECO:0000256" key="1">
    <source>
        <dbReference type="SAM" id="MobiDB-lite"/>
    </source>
</evidence>
<protein>
    <submittedName>
        <fullName evidence="2">Uncharacterized protein</fullName>
    </submittedName>
</protein>
<proteinExistence type="predicted"/>
<keyword evidence="3" id="KW-1185">Reference proteome</keyword>
<name>A0AAP0P2Q9_9MAGN</name>
<evidence type="ECO:0000313" key="3">
    <source>
        <dbReference type="Proteomes" id="UP001420932"/>
    </source>
</evidence>
<feature type="compositionally biased region" description="Basic and acidic residues" evidence="1">
    <location>
        <begin position="60"/>
        <end position="72"/>
    </location>
</feature>
<evidence type="ECO:0000313" key="2">
    <source>
        <dbReference type="EMBL" id="KAK9128273.1"/>
    </source>
</evidence>
<dbReference type="EMBL" id="JBBNAF010000007">
    <property type="protein sequence ID" value="KAK9128273.1"/>
    <property type="molecule type" value="Genomic_DNA"/>
</dbReference>
<reference evidence="2 3" key="1">
    <citation type="submission" date="2024-01" db="EMBL/GenBank/DDBJ databases">
        <title>Genome assemblies of Stephania.</title>
        <authorList>
            <person name="Yang L."/>
        </authorList>
    </citation>
    <scope>NUCLEOTIDE SEQUENCE [LARGE SCALE GENOMIC DNA]</scope>
    <source>
        <strain evidence="2">YNDBR</strain>
        <tissue evidence="2">Leaf</tissue>
    </source>
</reference>
<feature type="region of interest" description="Disordered" evidence="1">
    <location>
        <begin position="49"/>
        <end position="72"/>
    </location>
</feature>
<dbReference type="Proteomes" id="UP001420932">
    <property type="component" value="Unassembled WGS sequence"/>
</dbReference>
<accession>A0AAP0P2Q9</accession>
<organism evidence="2 3">
    <name type="scientific">Stephania yunnanensis</name>
    <dbReference type="NCBI Taxonomy" id="152371"/>
    <lineage>
        <taxon>Eukaryota</taxon>
        <taxon>Viridiplantae</taxon>
        <taxon>Streptophyta</taxon>
        <taxon>Embryophyta</taxon>
        <taxon>Tracheophyta</taxon>
        <taxon>Spermatophyta</taxon>
        <taxon>Magnoliopsida</taxon>
        <taxon>Ranunculales</taxon>
        <taxon>Menispermaceae</taxon>
        <taxon>Menispermoideae</taxon>
        <taxon>Cissampelideae</taxon>
        <taxon>Stephania</taxon>
    </lineage>
</organism>
<gene>
    <name evidence="2" type="ORF">Syun_017070</name>
</gene>
<sequence>MKLVGELDSAPVKHEHRRFYQKKPSKVASNLVHIISLLFSLRKLEDNKKKEGKGKIIKKRMSDQGMKGEQKKEIEHLEPLAMLIATETCRKPHMK</sequence>
<comment type="caution">
    <text evidence="2">The sequence shown here is derived from an EMBL/GenBank/DDBJ whole genome shotgun (WGS) entry which is preliminary data.</text>
</comment>
<feature type="compositionally biased region" description="Basic residues" evidence="1">
    <location>
        <begin position="50"/>
        <end position="59"/>
    </location>
</feature>
<dbReference type="AlphaFoldDB" id="A0AAP0P2Q9"/>